<dbReference type="Pfam" id="PF02875">
    <property type="entry name" value="Mur_ligase_C"/>
    <property type="match status" value="1"/>
</dbReference>
<reference evidence="6 8" key="1">
    <citation type="submission" date="2016-09" db="EMBL/GenBank/DDBJ databases">
        <authorList>
            <consortium name="Pathogen Informatics"/>
            <person name="Sun Q."/>
            <person name="Inoue M."/>
        </authorList>
    </citation>
    <scope>NUCLEOTIDE SEQUENCE [LARGE SCALE GENOMIC DNA]</scope>
    <source>
        <strain evidence="6 8">82C</strain>
    </source>
</reference>
<dbReference type="SUPFAM" id="SSF53244">
    <property type="entry name" value="MurD-like peptide ligases, peptide-binding domain"/>
    <property type="match status" value="1"/>
</dbReference>
<keyword evidence="1 7" id="KW-0436">Ligase</keyword>
<evidence type="ECO:0000259" key="5">
    <source>
        <dbReference type="Pfam" id="PF08245"/>
    </source>
</evidence>
<dbReference type="OrthoDB" id="9801978at2"/>
<evidence type="ECO:0000313" key="9">
    <source>
        <dbReference type="Proteomes" id="UP000095768"/>
    </source>
</evidence>
<reference evidence="7 9" key="2">
    <citation type="submission" date="2016-09" db="EMBL/GenBank/DDBJ databases">
        <authorList>
            <consortium name="Pathogen Informatics"/>
        </authorList>
    </citation>
    <scope>NUCLEOTIDE SEQUENCE [LARGE SCALE GENOMIC DNA]</scope>
    <source>
        <strain evidence="7 9">82B</strain>
    </source>
</reference>
<feature type="domain" description="Mur ligase C-terminal" evidence="4">
    <location>
        <begin position="342"/>
        <end position="456"/>
    </location>
</feature>
<dbReference type="EMBL" id="FMPI01000010">
    <property type="protein sequence ID" value="SCT00600.1"/>
    <property type="molecule type" value="Genomic_DNA"/>
</dbReference>
<dbReference type="RefSeq" id="WP_069995698.1">
    <property type="nucleotide sequence ID" value="NZ_FMPG01000010.1"/>
</dbReference>
<dbReference type="InterPro" id="IPR036615">
    <property type="entry name" value="Mur_ligase_C_dom_sf"/>
</dbReference>
<dbReference type="Gene3D" id="3.40.1190.10">
    <property type="entry name" value="Mur-like, catalytic domain"/>
    <property type="match status" value="1"/>
</dbReference>
<dbReference type="EC" id="6.3.2.10" evidence="7"/>
<evidence type="ECO:0000256" key="1">
    <source>
        <dbReference type="ARBA" id="ARBA00022598"/>
    </source>
</evidence>
<keyword evidence="3" id="KW-0067">ATP-binding</keyword>
<sequence>MQIKVITEIIDGTLIDGLEHENNEIKDFETVYKFVKNKQTAYFSPNKTTWWKELGRNKNAPDGNDLIDRNNGEIGLIITENYINDLKYKIPQIIVTDSVRALKMLAVHIRNQYKNPLIAITGSMGKSSTRLLISALLQNFHVLENRGNNNVRAAIYANMLKLIQQPDFAVIETSLNAINNKENTAINLKPDIAIVTGIGAAHFSTINSIKQIAELKARIFKGLNSNGVAIINADTMYADYLKEEALKQTTQVQFYSKSKETASDINVTQISYHKGHIEFSLNDVQDPSIYKINTISEGMISNSLAAIAVLKTLKIPINKNYLASFKPFSKILAMKAVHTPTHSLTLLDDTHNASLPAMLNAIAAFNSQTQFFTGNKIIAIGKINDLGHKSREIHNELVDVLTQSNADYILCLDDDLRPVVNKVKHKHITWYPDKDLLLHDLKFLCNKDSLTLLKSSSGGTEFPEIAKKLPMELQRFSINKHVNDLFAVMSELGKSYVIVDNKTNAILESYNTQSSMTIEGMGPLLYYLKCMDEKLDDYNVEMQEWPTNNKHYCTGKRVTLYELLESMTSSPHPSEIYELSNQLFKTFSDRKHFIQEKIKSLRLNQTIATNLTGRFRIKERQSYTVYDLLNIYQHYKYDLFRFNNSFILGLNYKSGFIRGETTTIIFTSYTETDELKGKIN</sequence>
<evidence type="ECO:0000259" key="4">
    <source>
        <dbReference type="Pfam" id="PF02875"/>
    </source>
</evidence>
<accession>A0A1D4MQ70</accession>
<evidence type="ECO:0000256" key="2">
    <source>
        <dbReference type="ARBA" id="ARBA00022741"/>
    </source>
</evidence>
<dbReference type="InterPro" id="IPR004101">
    <property type="entry name" value="Mur_ligase_C"/>
</dbReference>
<gene>
    <name evidence="7" type="primary">murF_1</name>
    <name evidence="7" type="ORF">SAMEA2297795_02024</name>
    <name evidence="6" type="ORF">SAMEA2297796_01545</name>
</gene>
<keyword evidence="2" id="KW-0547">Nucleotide-binding</keyword>
<dbReference type="GO" id="GO:0047480">
    <property type="term" value="F:UDP-N-acetylmuramoyl-tripeptide-D-alanyl-D-alanine ligase activity"/>
    <property type="evidence" value="ECO:0007669"/>
    <property type="project" value="UniProtKB-EC"/>
</dbReference>
<evidence type="ECO:0000313" key="8">
    <source>
        <dbReference type="Proteomes" id="UP000095412"/>
    </source>
</evidence>
<dbReference type="InterPro" id="IPR051046">
    <property type="entry name" value="MurCDEF_CellWall_CoF430Synth"/>
</dbReference>
<dbReference type="PANTHER" id="PTHR43024:SF1">
    <property type="entry name" value="UDP-N-ACETYLMURAMOYL-TRIPEPTIDE--D-ALANYL-D-ALANINE LIGASE"/>
    <property type="match status" value="1"/>
</dbReference>
<proteinExistence type="predicted"/>
<organism evidence="7 9">
    <name type="scientific">Staphylococcus caeli</name>
    <dbReference type="NCBI Taxonomy" id="2201815"/>
    <lineage>
        <taxon>Bacteria</taxon>
        <taxon>Bacillati</taxon>
        <taxon>Bacillota</taxon>
        <taxon>Bacilli</taxon>
        <taxon>Bacillales</taxon>
        <taxon>Staphylococcaceae</taxon>
        <taxon>Staphylococcus</taxon>
    </lineage>
</organism>
<dbReference type="GO" id="GO:0005524">
    <property type="term" value="F:ATP binding"/>
    <property type="evidence" value="ECO:0007669"/>
    <property type="project" value="UniProtKB-KW"/>
</dbReference>
<dbReference type="InterPro" id="IPR036565">
    <property type="entry name" value="Mur-like_cat_sf"/>
</dbReference>
<dbReference type="Proteomes" id="UP000095412">
    <property type="component" value="Unassembled WGS sequence"/>
</dbReference>
<dbReference type="Pfam" id="PF08245">
    <property type="entry name" value="Mur_ligase_M"/>
    <property type="match status" value="1"/>
</dbReference>
<dbReference type="Proteomes" id="UP000095768">
    <property type="component" value="Unassembled WGS sequence"/>
</dbReference>
<dbReference type="InterPro" id="IPR013221">
    <property type="entry name" value="Mur_ligase_cen"/>
</dbReference>
<feature type="domain" description="Mur ligase central" evidence="5">
    <location>
        <begin position="120"/>
        <end position="309"/>
    </location>
</feature>
<evidence type="ECO:0000313" key="6">
    <source>
        <dbReference type="EMBL" id="SCT00600.1"/>
    </source>
</evidence>
<evidence type="ECO:0000313" key="7">
    <source>
        <dbReference type="EMBL" id="SCT22500.1"/>
    </source>
</evidence>
<dbReference type="SUPFAM" id="SSF53623">
    <property type="entry name" value="MurD-like peptide ligases, catalytic domain"/>
    <property type="match status" value="1"/>
</dbReference>
<name>A0A1D4MQ70_9STAP</name>
<dbReference type="PANTHER" id="PTHR43024">
    <property type="entry name" value="UDP-N-ACETYLMURAMOYL-TRIPEPTIDE--D-ALANYL-D-ALANINE LIGASE"/>
    <property type="match status" value="1"/>
</dbReference>
<dbReference type="AlphaFoldDB" id="A0A1D4MQ70"/>
<keyword evidence="8" id="KW-1185">Reference proteome</keyword>
<dbReference type="Gene3D" id="3.90.190.20">
    <property type="entry name" value="Mur ligase, C-terminal domain"/>
    <property type="match status" value="1"/>
</dbReference>
<evidence type="ECO:0000256" key="3">
    <source>
        <dbReference type="ARBA" id="ARBA00022840"/>
    </source>
</evidence>
<dbReference type="EMBL" id="FMPG01000010">
    <property type="protein sequence ID" value="SCT22500.1"/>
    <property type="molecule type" value="Genomic_DNA"/>
</dbReference>
<protein>
    <submittedName>
        <fullName evidence="7">UDP-N-acetylmuramoyl-tripeptide--D-alanyl-D-alanine ligase</fullName>
        <ecNumber evidence="7">6.3.2.10</ecNumber>
    </submittedName>
</protein>